<name>A8S272_ENTBW</name>
<sequence>MKENSSTEAFLTESARLVEGRRKDCMNTLRSSSLKVLVGFDGNARYSVRVLTDTR</sequence>
<reference evidence="1 2" key="2">
    <citation type="submission" date="2007-09" db="EMBL/GenBank/DDBJ databases">
        <title>Draft genome sequence of Clostridium bolteae (ATCC BAA-613).</title>
        <authorList>
            <person name="Sudarsanam P."/>
            <person name="Ley R."/>
            <person name="Guruge J."/>
            <person name="Turnbaugh P.J."/>
            <person name="Mahowald M."/>
            <person name="Liep D."/>
            <person name="Gordon J."/>
        </authorList>
    </citation>
    <scope>NUCLEOTIDE SEQUENCE [LARGE SCALE GENOMIC DNA]</scope>
    <source>
        <strain evidence="2">ATCC BAA-613 / DSM 15670 / CCUG 46953 / JCM 12243 / WAL 16351</strain>
    </source>
</reference>
<gene>
    <name evidence="1" type="ORF">CLOBOL_06298</name>
</gene>
<evidence type="ECO:0000313" key="1">
    <source>
        <dbReference type="EMBL" id="EDP13733.1"/>
    </source>
</evidence>
<organism evidence="1 2">
    <name type="scientific">Enterocloster bolteae (strain ATCC BAA-613 / DSM 15670 / CCUG 46953 / JCM 12243 / WAL 16351)</name>
    <name type="common">Clostridium bolteae</name>
    <dbReference type="NCBI Taxonomy" id="411902"/>
    <lineage>
        <taxon>Bacteria</taxon>
        <taxon>Bacillati</taxon>
        <taxon>Bacillota</taxon>
        <taxon>Clostridia</taxon>
        <taxon>Lachnospirales</taxon>
        <taxon>Lachnospiraceae</taxon>
        <taxon>Enterocloster</taxon>
    </lineage>
</organism>
<proteinExistence type="predicted"/>
<comment type="caution">
    <text evidence="1">The sequence shown here is derived from an EMBL/GenBank/DDBJ whole genome shotgun (WGS) entry which is preliminary data.</text>
</comment>
<protein>
    <submittedName>
        <fullName evidence="1">Uncharacterized protein</fullName>
    </submittedName>
</protein>
<evidence type="ECO:0000313" key="2">
    <source>
        <dbReference type="Proteomes" id="UP000005396"/>
    </source>
</evidence>
<dbReference type="HOGENOM" id="CLU_3023933_0_0_9"/>
<dbReference type="AlphaFoldDB" id="A8S272"/>
<dbReference type="Proteomes" id="UP000005396">
    <property type="component" value="Unassembled WGS sequence"/>
</dbReference>
<reference evidence="1 2" key="1">
    <citation type="submission" date="2007-08" db="EMBL/GenBank/DDBJ databases">
        <authorList>
            <person name="Fulton L."/>
            <person name="Clifton S."/>
            <person name="Fulton B."/>
            <person name="Xu J."/>
            <person name="Minx P."/>
            <person name="Pepin K.H."/>
            <person name="Johnson M."/>
            <person name="Thiruvilangam P."/>
            <person name="Bhonagiri V."/>
            <person name="Nash W.E."/>
            <person name="Mardis E.R."/>
            <person name="Wilson R.K."/>
        </authorList>
    </citation>
    <scope>NUCLEOTIDE SEQUENCE [LARGE SCALE GENOMIC DNA]</scope>
    <source>
        <strain evidence="2">ATCC BAA-613 / DSM 15670 / CCUG 46953 / JCM 12243 / WAL 16351</strain>
    </source>
</reference>
<dbReference type="EMBL" id="ABCC02000047">
    <property type="protein sequence ID" value="EDP13733.1"/>
    <property type="molecule type" value="Genomic_DNA"/>
</dbReference>
<accession>A8S272</accession>
<dbReference type="PaxDb" id="411902-CLOBOL_06298"/>